<dbReference type="GeneID" id="1733194"/>
<organism evidence="1 2">
    <name type="scientific">Invertebrate iridescent virus 6</name>
    <name type="common">IIV-6</name>
    <name type="synonym">Chilo iridescent virus</name>
    <dbReference type="NCBI Taxonomy" id="176652"/>
    <lineage>
        <taxon>Viruses</taxon>
        <taxon>Varidnaviria</taxon>
        <taxon>Bamfordvirae</taxon>
        <taxon>Nucleocytoviricota</taxon>
        <taxon>Megaviricetes</taxon>
        <taxon>Pimascovirales</taxon>
        <taxon>Pimascovirales incertae sedis</taxon>
        <taxon>Iridoviridae</taxon>
        <taxon>Betairidovirinae</taxon>
        <taxon>Iridovirus</taxon>
        <taxon>Iridovirus chilo1</taxon>
    </lineage>
</organism>
<reference evidence="1 2" key="11">
    <citation type="journal article" date="1994" name="Virus Genes">
        <title>Chilo iridescent virus encodes a putative helicase belonging to a distinct family within the "DEAD/H" superfamily: implications for the evolution of large DNA viruses.</title>
        <authorList>
            <person name="Sonntag K.C."/>
            <person name="Schnitzler P."/>
            <person name="Koonin E.V."/>
            <person name="Darai G."/>
        </authorList>
    </citation>
    <scope>NUCLEOTIDE SEQUENCE [LARGE SCALE GENOMIC DNA]</scope>
</reference>
<organismHost>
    <name type="scientific">Gryllus campestris</name>
    <dbReference type="NCBI Taxonomy" id="58607"/>
</organismHost>
<organismHost>
    <name type="scientific">Spodoptera frugiperda</name>
    <name type="common">Fall armyworm</name>
    <dbReference type="NCBI Taxonomy" id="7108"/>
</organismHost>
<proteinExistence type="predicted"/>
<reference evidence="1 2" key="14">
    <citation type="journal article" date="1999" name="Virus Genes">
        <title>Identification of a gene cluster within the genome of Chilo iridescent virus encoding enzymes involved in viral DNA replication and processing.</title>
        <authorList>
            <person name="Muller K."/>
            <person name="Tidona C.A."/>
            <person name="Darai G."/>
        </authorList>
    </citation>
    <scope>NUCLEOTIDE SEQUENCE [LARGE SCALE GENOMIC DNA]</scope>
</reference>
<reference evidence="1 2" key="5">
    <citation type="journal article" date="1992" name="Virus Genes">
        <title>Identification and mapping of origins of DNA replication within the DNA sequences of the genome of insect iridescent virus type 6.</title>
        <authorList>
            <person name="Handermann M."/>
            <person name="Schnitzler P."/>
            <person name="Rosen-Wolff A."/>
            <person name="Raab K."/>
            <person name="Sonntag K.C."/>
            <person name="Darai G."/>
        </authorList>
    </citation>
    <scope>NUCLEOTIDE SEQUENCE [LARGE SCALE GENOMIC DNA]</scope>
</reference>
<reference evidence="1 2" key="13">
    <citation type="journal article" date="1998" name="Virus Genes">
        <title>Identification of a thymidylate synthase gene within the genome of Chilo iridescent virus.</title>
        <authorList>
            <person name="Muller K."/>
            <person name="Tidona C.A."/>
            <person name="Bahr U."/>
            <person name="Darai G."/>
        </authorList>
    </citation>
    <scope>NUCLEOTIDE SEQUENCE [LARGE SCALE GENOMIC DNA]</scope>
</reference>
<reference evidence="1 2" key="6">
    <citation type="journal article" date="1992" name="Virus Genes">
        <title>Characterization of the third origin of DNA replication of the genome of insect iridescent virus type 6.</title>
        <authorList>
            <person name="Sonntag K.C."/>
            <person name="Darai G."/>
        </authorList>
    </citation>
    <scope>NUCLEOTIDE SEQUENCE [LARGE SCALE GENOMIC DNA]</scope>
</reference>
<reference evidence="1 2" key="9">
    <citation type="journal article" date="1994" name="J. Gen. Virol.">
        <title>Insect iridescent virus type 6 encodes a polypeptide related to the largest subunit of eukaryotic RNA polymerase II.</title>
        <authorList>
            <person name="Schnitzler P."/>
            <person name="Sonntag K.C."/>
            <person name="Muller M."/>
            <person name="Janssen W."/>
            <person name="Bugert J.J."/>
            <person name="Koonin E.V."/>
            <person name="Darai G."/>
        </authorList>
    </citation>
    <scope>NUCLEOTIDE SEQUENCE [LARGE SCALE GENOMIC DNA]</scope>
</reference>
<reference evidence="1 2" key="4">
    <citation type="journal article" date="1988" name="Virology">
        <title>Identification and characterization of the repetitive DNA element in the genome of insect iridescent virus type 6.</title>
        <authorList>
            <person name="Fischer M."/>
            <person name="Schnitzler P."/>
            <person name="Delius H."/>
            <person name="Darai G."/>
        </authorList>
    </citation>
    <scope>NUCLEOTIDE SEQUENCE [LARGE SCALE GENOMIC DNA]</scope>
</reference>
<reference evidence="1 2" key="1">
    <citation type="journal article" date="1984" name="J. Virol.">
        <title>DNA analysis of insect iridescent virus 6: evidence for circular permutation and terminal redundancy.</title>
        <authorList>
            <person name="Delius H."/>
            <person name="Darai G."/>
            <person name="Fluegel R.M."/>
        </authorList>
    </citation>
    <scope>NUCLEOTIDE SEQUENCE [LARGE SCALE GENOMIC DNA]</scope>
</reference>
<organismHost>
    <name type="scientific">Acheta domesticus</name>
    <name type="common">House cricket</name>
    <dbReference type="NCBI Taxonomy" id="6997"/>
</organismHost>
<reference evidence="1 2" key="15">
    <citation type="journal article" date="2001" name="Virology">
        <title>Analysis of the first complete DNA sequence of an invertebrate iridovirus: coding strategy of the genome of Chilo iridescent virus.</title>
        <authorList>
            <person name="Jakob N.J."/>
            <person name="Muller K."/>
            <person name="Bahr U."/>
            <person name="Darai G."/>
        </authorList>
    </citation>
    <scope>NUCLEOTIDE SEQUENCE [LARGE SCALE GENOMIC DNA]</scope>
</reference>
<reference evidence="1 2" key="2">
    <citation type="journal article" date="1986" name="Med. Microbiol. Immunol.">
        <title>Insect iridescent virus type 6 induced toxic degenerative hepatitis in mice.</title>
        <authorList>
            <person name="Lorbacher de Ruiz H."/>
            <person name="Gelderblom H."/>
            <person name="Hofmann W."/>
            <person name="Darai G."/>
        </authorList>
    </citation>
    <scope>NUCLEOTIDE SEQUENCE [LARGE SCALE GENOMIC DNA]</scope>
</reference>
<reference evidence="1 2" key="8">
    <citation type="journal article" date="1994" name="Intervirology">
        <title>Identification of the primary structure and the coding capacity of the genome of insect iridescent virus type 6 between the genome coordinates 0.310 and 0.347 (7990 bp).</title>
        <authorList>
            <person name="Sonntag K.C."/>
            <person name="Schnitzler P."/>
            <person name="Janssen W."/>
            <person name="Darai G."/>
        </authorList>
    </citation>
    <scope>NUCLEOTIDE SEQUENCE [LARGE SCALE GENOMIC DNA]</scope>
</reference>
<protein>
    <submittedName>
        <fullName evidence="1">025R</fullName>
    </submittedName>
</protein>
<dbReference type="Proteomes" id="UP000001359">
    <property type="component" value="Segment"/>
</dbReference>
<organismHost>
    <name type="scientific">Gryllus bimaculatus</name>
    <name type="common">Two-spotted cricket</name>
    <dbReference type="NCBI Taxonomy" id="6999"/>
</organismHost>
<dbReference type="EMBL" id="AF303741">
    <property type="protein sequence ID" value="AAK81961.1"/>
    <property type="molecule type" value="Genomic_DNA"/>
</dbReference>
<reference evidence="1 2" key="12">
    <citation type="journal article" date="1997" name="Virus Genes">
        <title>The DNA sequence of Chilo iridescent virus between the genome coordinates 0.101 and 0.391; similarities in coding strategy between insect and vertebrate iridoviruses.</title>
        <authorList>
            <person name="Bahr U."/>
            <person name="Tidona C.A."/>
            <person name="Darai G."/>
        </authorList>
    </citation>
    <scope>NUCLEOTIDE SEQUENCE [LARGE SCALE GENOMIC DNA]</scope>
</reference>
<sequence>MFSFYKIHFFGFVQSTPLIVEQEGEAMYFEHCNIFPKLLQQQPFQ</sequence>
<dbReference type="KEGG" id="vg:1733194"/>
<organismHost>
    <name type="scientific">Chilo suppressalis</name>
    <name type="common">Asiatic rice borer moth</name>
    <dbReference type="NCBI Taxonomy" id="168631"/>
</organismHost>
<evidence type="ECO:0000313" key="1">
    <source>
        <dbReference type="EMBL" id="AAK81961.1"/>
    </source>
</evidence>
<reference evidence="1 2" key="3">
    <citation type="journal article" date="1987" name="Virology">
        <title>Molecular cloning and physical mapping of the genome of insect iridescent virus type 6: further evidence for circular permutation of the viral genome.</title>
        <authorList>
            <person name="Schnitzler P."/>
            <person name="Soltau J.B."/>
            <person name="Fischer M."/>
            <person name="Reisner H."/>
            <person name="Scholz J."/>
            <person name="Delius H."/>
            <person name="Darai G."/>
        </authorList>
    </citation>
    <scope>NUCLEOTIDE SEQUENCE [LARGE SCALE GENOMIC DNA]</scope>
</reference>
<reference evidence="1 2" key="10">
    <citation type="journal article" date="1994" name="Nucleic Acids Res.">
        <title>Identification of genes encoding zinc finger proteins, non-histone chromosomal HMG protein homologue, and a putative GTP phosphohydrolase in the genome of Chilo iridescent virus.</title>
        <authorList>
            <person name="Schnitzler P."/>
            <person name="Hug M."/>
            <person name="Handermann M."/>
            <person name="Janssen W."/>
            <person name="Koonin E.V."/>
            <person name="Delius H."/>
            <person name="Darai C."/>
        </authorList>
    </citation>
    <scope>NUCLEOTIDE SEQUENCE [LARGE SCALE GENOMIC DNA]</scope>
</reference>
<dbReference type="RefSeq" id="NP_149488.1">
    <property type="nucleotide sequence ID" value="NC_003038.1"/>
</dbReference>
<accession>Q91G71</accession>
<keyword evidence="2" id="KW-1185">Reference proteome</keyword>
<reference evidence="1 2" key="7">
    <citation type="journal article" date="1993" name="J. Gen. Virol.">
        <title>Identification of the gene encoding the major capsid protein of insect iridescent virus type 6 by polymerase chain reaction.</title>
        <authorList>
            <person name="Stohwasser R."/>
            <person name="Raab K."/>
            <person name="Schnitzler P."/>
            <person name="Janssen W."/>
            <person name="Darai G."/>
        </authorList>
    </citation>
    <scope>NUCLEOTIDE SEQUENCE [LARGE SCALE GENOMIC DNA]</scope>
</reference>
<name>Q91G71_IIV6</name>
<evidence type="ECO:0000313" key="2">
    <source>
        <dbReference type="Proteomes" id="UP000001359"/>
    </source>
</evidence>